<dbReference type="EMBL" id="LXFE01002180">
    <property type="protein sequence ID" value="OLL23200.1"/>
    <property type="molecule type" value="Genomic_DNA"/>
</dbReference>
<evidence type="ECO:0000313" key="2">
    <source>
        <dbReference type="EMBL" id="OLL23200.1"/>
    </source>
</evidence>
<keyword evidence="1" id="KW-0732">Signal</keyword>
<organism evidence="2 3">
    <name type="scientific">Neolecta irregularis (strain DAH-3)</name>
    <dbReference type="NCBI Taxonomy" id="1198029"/>
    <lineage>
        <taxon>Eukaryota</taxon>
        <taxon>Fungi</taxon>
        <taxon>Dikarya</taxon>
        <taxon>Ascomycota</taxon>
        <taxon>Taphrinomycotina</taxon>
        <taxon>Neolectales</taxon>
        <taxon>Neolectaceae</taxon>
        <taxon>Neolecta</taxon>
    </lineage>
</organism>
<dbReference type="AlphaFoldDB" id="A0A1U7LKL7"/>
<accession>A0A1U7LKL7</accession>
<proteinExistence type="predicted"/>
<evidence type="ECO:0000256" key="1">
    <source>
        <dbReference type="SAM" id="SignalP"/>
    </source>
</evidence>
<dbReference type="Proteomes" id="UP000186594">
    <property type="component" value="Unassembled WGS sequence"/>
</dbReference>
<comment type="caution">
    <text evidence="2">The sequence shown here is derived from an EMBL/GenBank/DDBJ whole genome shotgun (WGS) entry which is preliminary data.</text>
</comment>
<name>A0A1U7LKL7_NEOID</name>
<reference evidence="2 3" key="1">
    <citation type="submission" date="2016-04" db="EMBL/GenBank/DDBJ databases">
        <title>Evolutionary innovation and constraint leading to complex multicellularity in the Ascomycota.</title>
        <authorList>
            <person name="Cisse O."/>
            <person name="Nguyen A."/>
            <person name="Hewitt D.A."/>
            <person name="Jedd G."/>
            <person name="Stajich J.E."/>
        </authorList>
    </citation>
    <scope>NUCLEOTIDE SEQUENCE [LARGE SCALE GENOMIC DNA]</scope>
    <source>
        <strain evidence="2 3">DAH-3</strain>
    </source>
</reference>
<keyword evidence="3" id="KW-1185">Reference proteome</keyword>
<sequence length="171" mass="19323">MVPAYFILTVAFLPCFSLAAYDRSAPTYLLVSSGIDGLASPNVVFSNDEMYIGTPPDDSETLYVHLDNAKLSFVKYTESIMGVQYAYIETAGRVKFTPARSETQGDIGFAGYDGFLIYEKHSSWCARKIKSNGLYRVEWKKAWFNPSCVDIQLRLVEVRGRGKFRNQNSRK</sequence>
<feature type="chain" id="PRO_5012979254" evidence="1">
    <location>
        <begin position="20"/>
        <end position="171"/>
    </location>
</feature>
<feature type="signal peptide" evidence="1">
    <location>
        <begin position="1"/>
        <end position="19"/>
    </location>
</feature>
<gene>
    <name evidence="2" type="ORF">NEOLI_001311</name>
</gene>
<evidence type="ECO:0000313" key="3">
    <source>
        <dbReference type="Proteomes" id="UP000186594"/>
    </source>
</evidence>
<dbReference type="OrthoDB" id="6513042at2759"/>
<protein>
    <submittedName>
        <fullName evidence="2">Uncharacterized protein</fullName>
    </submittedName>
</protein>